<dbReference type="PANTHER" id="PTHR30629">
    <property type="entry name" value="PROPHAGE INTEGRASE"/>
    <property type="match status" value="1"/>
</dbReference>
<keyword evidence="4" id="KW-0233">DNA recombination</keyword>
<evidence type="ECO:0000256" key="4">
    <source>
        <dbReference type="ARBA" id="ARBA00023172"/>
    </source>
</evidence>
<gene>
    <name evidence="7" type="primary">xerD_2</name>
    <name evidence="7" type="ORF">ROE7235_03075</name>
</gene>
<feature type="region of interest" description="Disordered" evidence="5">
    <location>
        <begin position="161"/>
        <end position="182"/>
    </location>
</feature>
<evidence type="ECO:0000259" key="6">
    <source>
        <dbReference type="PROSITE" id="PS51898"/>
    </source>
</evidence>
<dbReference type="Gene3D" id="1.10.150.130">
    <property type="match status" value="1"/>
</dbReference>
<accession>A0A3B0MZU5</accession>
<protein>
    <submittedName>
        <fullName evidence="7">Tyrosine recombinase XerD</fullName>
    </submittedName>
</protein>
<dbReference type="InterPro" id="IPR050808">
    <property type="entry name" value="Phage_Integrase"/>
</dbReference>
<evidence type="ECO:0000256" key="2">
    <source>
        <dbReference type="ARBA" id="ARBA00022908"/>
    </source>
</evidence>
<keyword evidence="8" id="KW-1185">Reference proteome</keyword>
<feature type="compositionally biased region" description="Basic residues" evidence="5">
    <location>
        <begin position="162"/>
        <end position="176"/>
    </location>
</feature>
<dbReference type="Gene3D" id="1.10.443.10">
    <property type="entry name" value="Intergrase catalytic core"/>
    <property type="match status" value="1"/>
</dbReference>
<comment type="similarity">
    <text evidence="1">Belongs to the 'phage' integrase family.</text>
</comment>
<evidence type="ECO:0000313" key="7">
    <source>
        <dbReference type="EMBL" id="SUZ33306.1"/>
    </source>
</evidence>
<dbReference type="EMBL" id="UIHC01000044">
    <property type="protein sequence ID" value="SUZ33306.1"/>
    <property type="molecule type" value="Genomic_DNA"/>
</dbReference>
<dbReference type="GO" id="GO:0003677">
    <property type="term" value="F:DNA binding"/>
    <property type="evidence" value="ECO:0007669"/>
    <property type="project" value="UniProtKB-KW"/>
</dbReference>
<dbReference type="InterPro" id="IPR013762">
    <property type="entry name" value="Integrase-like_cat_sf"/>
</dbReference>
<dbReference type="Proteomes" id="UP000272908">
    <property type="component" value="Unassembled WGS sequence"/>
</dbReference>
<evidence type="ECO:0000256" key="5">
    <source>
        <dbReference type="SAM" id="MobiDB-lite"/>
    </source>
</evidence>
<dbReference type="SUPFAM" id="SSF56349">
    <property type="entry name" value="DNA breaking-rejoining enzymes"/>
    <property type="match status" value="1"/>
</dbReference>
<keyword evidence="3" id="KW-0238">DNA-binding</keyword>
<feature type="region of interest" description="Disordered" evidence="5">
    <location>
        <begin position="407"/>
        <end position="439"/>
    </location>
</feature>
<dbReference type="InterPro" id="IPR010998">
    <property type="entry name" value="Integrase_recombinase_N"/>
</dbReference>
<dbReference type="PANTHER" id="PTHR30629:SF2">
    <property type="entry name" value="PROPHAGE INTEGRASE INTS-RELATED"/>
    <property type="match status" value="1"/>
</dbReference>
<dbReference type="GO" id="GO:0006310">
    <property type="term" value="P:DNA recombination"/>
    <property type="evidence" value="ECO:0007669"/>
    <property type="project" value="UniProtKB-KW"/>
</dbReference>
<dbReference type="Pfam" id="PF13356">
    <property type="entry name" value="Arm-DNA-bind_3"/>
    <property type="match status" value="1"/>
</dbReference>
<dbReference type="PROSITE" id="PS51898">
    <property type="entry name" value="TYR_RECOMBINASE"/>
    <property type="match status" value="1"/>
</dbReference>
<dbReference type="InterPro" id="IPR002104">
    <property type="entry name" value="Integrase_catalytic"/>
</dbReference>
<feature type="domain" description="Tyr recombinase" evidence="6">
    <location>
        <begin position="220"/>
        <end position="396"/>
    </location>
</feature>
<dbReference type="InterPro" id="IPR038488">
    <property type="entry name" value="Integrase_DNA-bd_sf"/>
</dbReference>
<dbReference type="AlphaFoldDB" id="A0A3B0MZU5"/>
<evidence type="ECO:0000256" key="1">
    <source>
        <dbReference type="ARBA" id="ARBA00008857"/>
    </source>
</evidence>
<dbReference type="OrthoDB" id="6388170at2"/>
<dbReference type="RefSeq" id="WP_121096378.1">
    <property type="nucleotide sequence ID" value="NZ_UIHC01000044.1"/>
</dbReference>
<evidence type="ECO:0000256" key="3">
    <source>
        <dbReference type="ARBA" id="ARBA00023125"/>
    </source>
</evidence>
<dbReference type="GO" id="GO:0015074">
    <property type="term" value="P:DNA integration"/>
    <property type="evidence" value="ECO:0007669"/>
    <property type="project" value="UniProtKB-KW"/>
</dbReference>
<keyword evidence="2" id="KW-0229">DNA integration</keyword>
<reference evidence="8" key="1">
    <citation type="submission" date="2018-08" db="EMBL/GenBank/DDBJ databases">
        <authorList>
            <person name="Rodrigo-Torres L."/>
            <person name="Arahal R. D."/>
            <person name="Lucena T."/>
        </authorList>
    </citation>
    <scope>NUCLEOTIDE SEQUENCE [LARGE SCALE GENOMIC DNA]</scope>
    <source>
        <strain evidence="8">CECT 7235</strain>
    </source>
</reference>
<organism evidence="7 8">
    <name type="scientific">Roseinatronobacter ekhonensis</name>
    <dbReference type="NCBI Taxonomy" id="254356"/>
    <lineage>
        <taxon>Bacteria</taxon>
        <taxon>Pseudomonadati</taxon>
        <taxon>Pseudomonadota</taxon>
        <taxon>Alphaproteobacteria</taxon>
        <taxon>Rhodobacterales</taxon>
        <taxon>Paracoccaceae</taxon>
        <taxon>Roseinatronobacter</taxon>
    </lineage>
</organism>
<dbReference type="CDD" id="cd00796">
    <property type="entry name" value="INT_Rci_Hp1_C"/>
    <property type="match status" value="1"/>
</dbReference>
<dbReference type="Gene3D" id="3.30.160.390">
    <property type="entry name" value="Integrase, DNA-binding domain"/>
    <property type="match status" value="1"/>
</dbReference>
<sequence length="439" mass="49479">MVNRQKLTEKVLRDAVPAEGRDYQIFDTDVRGFAVCIYRGGGRAFTLDYRHAGRQRRMTFARWPEWGVTAARERAKELRREIDGGGDPLATRNAMREAPRVSDLIKRYVDLHLPHLAALNAADQRSMMEKFIGPAWGNMLVTEVSSYDVELLLNKVAEGRARPAKQKPNNRARKLQGAKPTPVRANRVGEVVRKMFAYAIKWGWREDNPAMGFRRRMEAPRERYLSQEEIARLAMALDRAEDDRAAGIIRLCMLTGARVGEVRQARFEDFNLEHLSWTKPATTTKQRRVHRVPISDEAASIVRQRRLAVVSGSPWLFPGDTLGQPVQEIRRFWARVQKEAGIEDVRIHDLRHTFASLLVSGGASLEMIGKLLGHSQMQTTQRYAHLMDSPLRAGVDAVASAFKPRPQLVHDADRSDAPANPPSQTAQRAGMKPLNAAGS</sequence>
<dbReference type="Pfam" id="PF00589">
    <property type="entry name" value="Phage_integrase"/>
    <property type="match status" value="1"/>
</dbReference>
<evidence type="ECO:0000313" key="8">
    <source>
        <dbReference type="Proteomes" id="UP000272908"/>
    </source>
</evidence>
<dbReference type="InterPro" id="IPR025166">
    <property type="entry name" value="Integrase_DNA_bind_dom"/>
</dbReference>
<proteinExistence type="inferred from homology"/>
<dbReference type="InterPro" id="IPR011010">
    <property type="entry name" value="DNA_brk_join_enz"/>
</dbReference>
<name>A0A3B0MZU5_9RHOB</name>